<name>A0A4D6L938_VIGUN</name>
<dbReference type="AlphaFoldDB" id="A0A4D6L938"/>
<accession>A0A4D6L938</accession>
<evidence type="ECO:0000313" key="2">
    <source>
        <dbReference type="Proteomes" id="UP000501690"/>
    </source>
</evidence>
<gene>
    <name evidence="1" type="ORF">DEO72_LG2g5399</name>
</gene>
<organism evidence="1 2">
    <name type="scientific">Vigna unguiculata</name>
    <name type="common">Cowpea</name>
    <dbReference type="NCBI Taxonomy" id="3917"/>
    <lineage>
        <taxon>Eukaryota</taxon>
        <taxon>Viridiplantae</taxon>
        <taxon>Streptophyta</taxon>
        <taxon>Embryophyta</taxon>
        <taxon>Tracheophyta</taxon>
        <taxon>Spermatophyta</taxon>
        <taxon>Magnoliopsida</taxon>
        <taxon>eudicotyledons</taxon>
        <taxon>Gunneridae</taxon>
        <taxon>Pentapetalae</taxon>
        <taxon>rosids</taxon>
        <taxon>fabids</taxon>
        <taxon>Fabales</taxon>
        <taxon>Fabaceae</taxon>
        <taxon>Papilionoideae</taxon>
        <taxon>50 kb inversion clade</taxon>
        <taxon>NPAAA clade</taxon>
        <taxon>indigoferoid/millettioid clade</taxon>
        <taxon>Phaseoleae</taxon>
        <taxon>Vigna</taxon>
    </lineage>
</organism>
<dbReference type="Proteomes" id="UP000501690">
    <property type="component" value="Linkage Group LG2"/>
</dbReference>
<keyword evidence="2" id="KW-1185">Reference proteome</keyword>
<proteinExistence type="predicted"/>
<evidence type="ECO:0000313" key="1">
    <source>
        <dbReference type="EMBL" id="QCD85041.1"/>
    </source>
</evidence>
<sequence length="89" mass="10327">MVHCSKWVNLRSTGAKMDVCTGGSVRRWWWRCRSVLTNVVQMWCWSRCVKLQLLVRVSSPLARGGSVLLAIHFQVQVREWHWCGGFCCC</sequence>
<protein>
    <submittedName>
        <fullName evidence="1">Uncharacterized protein</fullName>
    </submittedName>
</protein>
<reference evidence="1 2" key="1">
    <citation type="submission" date="2019-04" db="EMBL/GenBank/DDBJ databases">
        <title>An improved genome assembly and genetic linkage map for asparagus bean, Vigna unguiculata ssp. sesquipedialis.</title>
        <authorList>
            <person name="Xia Q."/>
            <person name="Zhang R."/>
            <person name="Dong Y."/>
        </authorList>
    </citation>
    <scope>NUCLEOTIDE SEQUENCE [LARGE SCALE GENOMIC DNA]</scope>
    <source>
        <tissue evidence="1">Leaf</tissue>
    </source>
</reference>
<dbReference type="EMBL" id="CP039346">
    <property type="protein sequence ID" value="QCD85041.1"/>
    <property type="molecule type" value="Genomic_DNA"/>
</dbReference>